<reference evidence="2 3" key="1">
    <citation type="journal article" date="2020" name="Mol. Biol. Evol.">
        <title>Distinct Expression and Methylation Patterns for Genes with Different Fates following a Single Whole-Genome Duplication in Flowering Plants.</title>
        <authorList>
            <person name="Shi T."/>
            <person name="Rahmani R.S."/>
            <person name="Gugger P.F."/>
            <person name="Wang M."/>
            <person name="Li H."/>
            <person name="Zhang Y."/>
            <person name="Li Z."/>
            <person name="Wang Q."/>
            <person name="Van de Peer Y."/>
            <person name="Marchal K."/>
            <person name="Chen J."/>
        </authorList>
    </citation>
    <scope>NUCLEOTIDE SEQUENCE [LARGE SCALE GENOMIC DNA]</scope>
    <source>
        <tissue evidence="2">Leaf</tissue>
    </source>
</reference>
<protein>
    <submittedName>
        <fullName evidence="2">Uncharacterized protein</fullName>
    </submittedName>
</protein>
<feature type="compositionally biased region" description="Basic and acidic residues" evidence="1">
    <location>
        <begin position="62"/>
        <end position="71"/>
    </location>
</feature>
<comment type="caution">
    <text evidence="2">The sequence shown here is derived from an EMBL/GenBank/DDBJ whole genome shotgun (WGS) entry which is preliminary data.</text>
</comment>
<sequence>MLGEKAVKVEVTDIIRHERTSIFLRPRDESANVARTSPPARQPTKNDDAGNPAMTGPAQARFHSDRTDVRDGLSQAHASLGSKQRLAEELQEGSSGREQCQVGSASVKTLMKVCWASKTHARETRTACRS</sequence>
<proteinExistence type="predicted"/>
<feature type="compositionally biased region" description="Polar residues" evidence="1">
    <location>
        <begin position="92"/>
        <end position="102"/>
    </location>
</feature>
<dbReference type="AlphaFoldDB" id="A0A822ZKX3"/>
<feature type="region of interest" description="Disordered" evidence="1">
    <location>
        <begin position="24"/>
        <end position="102"/>
    </location>
</feature>
<keyword evidence="3" id="KW-1185">Reference proteome</keyword>
<dbReference type="Proteomes" id="UP000607653">
    <property type="component" value="Unassembled WGS sequence"/>
</dbReference>
<evidence type="ECO:0000256" key="1">
    <source>
        <dbReference type="SAM" id="MobiDB-lite"/>
    </source>
</evidence>
<evidence type="ECO:0000313" key="2">
    <source>
        <dbReference type="EMBL" id="DAD44085.1"/>
    </source>
</evidence>
<dbReference type="EMBL" id="DUZY01000006">
    <property type="protein sequence ID" value="DAD44085.1"/>
    <property type="molecule type" value="Genomic_DNA"/>
</dbReference>
<name>A0A822ZKX3_NELNU</name>
<accession>A0A822ZKX3</accession>
<organism evidence="2 3">
    <name type="scientific">Nelumbo nucifera</name>
    <name type="common">Sacred lotus</name>
    <dbReference type="NCBI Taxonomy" id="4432"/>
    <lineage>
        <taxon>Eukaryota</taxon>
        <taxon>Viridiplantae</taxon>
        <taxon>Streptophyta</taxon>
        <taxon>Embryophyta</taxon>
        <taxon>Tracheophyta</taxon>
        <taxon>Spermatophyta</taxon>
        <taxon>Magnoliopsida</taxon>
        <taxon>Proteales</taxon>
        <taxon>Nelumbonaceae</taxon>
        <taxon>Nelumbo</taxon>
    </lineage>
</organism>
<evidence type="ECO:0000313" key="3">
    <source>
        <dbReference type="Proteomes" id="UP000607653"/>
    </source>
</evidence>
<gene>
    <name evidence="2" type="ORF">HUJ06_002314</name>
</gene>